<sequence length="81" mass="8969">MFCPATSSSSWTGCLPQMGSTGRETCLKKDCRSSCPPSRYPSVTALVWVRVSDEETRSLGNRCQRWSGASSHRGRWGVRKA</sequence>
<reference evidence="1 2" key="2">
    <citation type="journal article" date="2023" name="Mol. Biol. Evol.">
        <title>Genomics of Secondarily Temperate Adaptation in the Only Non-Antarctic Icefish.</title>
        <authorList>
            <person name="Rivera-Colon A.G."/>
            <person name="Rayamajhi N."/>
            <person name="Minhas B.F."/>
            <person name="Madrigal G."/>
            <person name="Bilyk K.T."/>
            <person name="Yoon V."/>
            <person name="Hune M."/>
            <person name="Gregory S."/>
            <person name="Cheng C.H.C."/>
            <person name="Catchen J.M."/>
        </authorList>
    </citation>
    <scope>NUCLEOTIDE SEQUENCE [LARGE SCALE GENOMIC DNA]</scope>
    <source>
        <strain evidence="1">JMC-PN-2008</strain>
    </source>
</reference>
<dbReference type="AlphaFoldDB" id="A0AAN7YEW5"/>
<keyword evidence="2" id="KW-1185">Reference proteome</keyword>
<gene>
    <name evidence="1" type="ORF">PBY51_018764</name>
</gene>
<protein>
    <submittedName>
        <fullName evidence="1">Uncharacterized protein</fullName>
    </submittedName>
</protein>
<proteinExistence type="predicted"/>
<evidence type="ECO:0000313" key="1">
    <source>
        <dbReference type="EMBL" id="KAK5873752.1"/>
    </source>
</evidence>
<comment type="caution">
    <text evidence="1">The sequence shown here is derived from an EMBL/GenBank/DDBJ whole genome shotgun (WGS) entry which is preliminary data.</text>
</comment>
<organism evidence="1 2">
    <name type="scientific">Eleginops maclovinus</name>
    <name type="common">Patagonian blennie</name>
    <name type="synonym">Eleginus maclovinus</name>
    <dbReference type="NCBI Taxonomy" id="56733"/>
    <lineage>
        <taxon>Eukaryota</taxon>
        <taxon>Metazoa</taxon>
        <taxon>Chordata</taxon>
        <taxon>Craniata</taxon>
        <taxon>Vertebrata</taxon>
        <taxon>Euteleostomi</taxon>
        <taxon>Actinopterygii</taxon>
        <taxon>Neopterygii</taxon>
        <taxon>Teleostei</taxon>
        <taxon>Neoteleostei</taxon>
        <taxon>Acanthomorphata</taxon>
        <taxon>Eupercaria</taxon>
        <taxon>Perciformes</taxon>
        <taxon>Notothenioidei</taxon>
        <taxon>Eleginopidae</taxon>
        <taxon>Eleginops</taxon>
    </lineage>
</organism>
<reference evidence="1 2" key="1">
    <citation type="journal article" date="2023" name="Genes (Basel)">
        <title>Chromosome-Level Genome Assembly and Circadian Gene Repertoire of the Patagonia Blennie Eleginops maclovinus-The Closest Ancestral Proxy of Antarctic Cryonotothenioids.</title>
        <authorList>
            <person name="Cheng C.C."/>
            <person name="Rivera-Colon A.G."/>
            <person name="Minhas B.F."/>
            <person name="Wilson L."/>
            <person name="Rayamajhi N."/>
            <person name="Vargas-Chacoff L."/>
            <person name="Catchen J.M."/>
        </authorList>
    </citation>
    <scope>NUCLEOTIDE SEQUENCE [LARGE SCALE GENOMIC DNA]</scope>
    <source>
        <strain evidence="1">JMC-PN-2008</strain>
    </source>
</reference>
<accession>A0AAN7YEW5</accession>
<evidence type="ECO:0000313" key="2">
    <source>
        <dbReference type="Proteomes" id="UP001346869"/>
    </source>
</evidence>
<dbReference type="EMBL" id="JAUZQC010000003">
    <property type="protein sequence ID" value="KAK5873752.1"/>
    <property type="molecule type" value="Genomic_DNA"/>
</dbReference>
<dbReference type="Proteomes" id="UP001346869">
    <property type="component" value="Unassembled WGS sequence"/>
</dbReference>
<name>A0AAN7YEW5_ELEMC</name>